<name>A0A1Y3VCH4_BACUN</name>
<dbReference type="AlphaFoldDB" id="A0A1Y3VCH4"/>
<dbReference type="Proteomes" id="UP000196329">
    <property type="component" value="Unassembled WGS sequence"/>
</dbReference>
<evidence type="ECO:0000313" key="3">
    <source>
        <dbReference type="Proteomes" id="UP000196329"/>
    </source>
</evidence>
<gene>
    <name evidence="2" type="ORF">B5G17_01410</name>
</gene>
<keyword evidence="1" id="KW-0812">Transmembrane</keyword>
<sequence>MLEQTKYCIEETIKNSTFLLYYYTAKFCIFFAVALHMCCSTTAYVLQSRCIYICSVTATALQCYCKIYTAALQ</sequence>
<evidence type="ECO:0000256" key="1">
    <source>
        <dbReference type="SAM" id="Phobius"/>
    </source>
</evidence>
<accession>A0A1Y3VCH4</accession>
<evidence type="ECO:0000313" key="2">
    <source>
        <dbReference type="EMBL" id="OUN57058.1"/>
    </source>
</evidence>
<reference evidence="3" key="1">
    <citation type="submission" date="2017-04" db="EMBL/GenBank/DDBJ databases">
        <title>Function of individual gut microbiota members based on whole genome sequencing of pure cultures obtained from chicken caecum.</title>
        <authorList>
            <person name="Medvecky M."/>
            <person name="Cejkova D."/>
            <person name="Polansky O."/>
            <person name="Karasova D."/>
            <person name="Kubasova T."/>
            <person name="Cizek A."/>
            <person name="Rychlik I."/>
        </authorList>
    </citation>
    <scope>NUCLEOTIDE SEQUENCE [LARGE SCALE GENOMIC DNA]</scope>
    <source>
        <strain evidence="3">An67</strain>
    </source>
</reference>
<proteinExistence type="predicted"/>
<keyword evidence="1" id="KW-1133">Transmembrane helix</keyword>
<comment type="caution">
    <text evidence="2">The sequence shown here is derived from an EMBL/GenBank/DDBJ whole genome shotgun (WGS) entry which is preliminary data.</text>
</comment>
<keyword evidence="1" id="KW-0472">Membrane</keyword>
<feature type="transmembrane region" description="Helical" evidence="1">
    <location>
        <begin position="20"/>
        <end position="46"/>
    </location>
</feature>
<protein>
    <submittedName>
        <fullName evidence="2">Uncharacterized protein</fullName>
    </submittedName>
</protein>
<dbReference type="EMBL" id="NFHS01000001">
    <property type="protein sequence ID" value="OUN57058.1"/>
    <property type="molecule type" value="Genomic_DNA"/>
</dbReference>
<organism evidence="2 3">
    <name type="scientific">Bacteroides uniformis</name>
    <dbReference type="NCBI Taxonomy" id="820"/>
    <lineage>
        <taxon>Bacteria</taxon>
        <taxon>Pseudomonadati</taxon>
        <taxon>Bacteroidota</taxon>
        <taxon>Bacteroidia</taxon>
        <taxon>Bacteroidales</taxon>
        <taxon>Bacteroidaceae</taxon>
        <taxon>Bacteroides</taxon>
    </lineage>
</organism>